<protein>
    <submittedName>
        <fullName evidence="3">Protein terminal ear1</fullName>
    </submittedName>
</protein>
<feature type="compositionally biased region" description="Basic and acidic residues" evidence="1">
    <location>
        <begin position="169"/>
        <end position="182"/>
    </location>
</feature>
<evidence type="ECO:0000313" key="3">
    <source>
        <dbReference type="EMBL" id="KAK4429696.1"/>
    </source>
</evidence>
<dbReference type="AlphaFoldDB" id="A0AAE2CPF5"/>
<accession>A0AAE2CPF5</accession>
<dbReference type="InterPro" id="IPR035979">
    <property type="entry name" value="RBD_domain_sf"/>
</dbReference>
<evidence type="ECO:0000256" key="1">
    <source>
        <dbReference type="SAM" id="MobiDB-lite"/>
    </source>
</evidence>
<sequence length="368" mass="41357">MCIKLPRTLNPNAEEWRPTALQPPFQPHHLLPYAPHSQLPPAVPPPVQVVPFTAAPPQNLLSQLQPYYQAHPLLSYLGFVPFNVHSQQQCVSFPADESFYKLAAKKSVCGVETKDLGCGNEINLLVEDTENYYKEKTVESAPVNVVKKKGTRRKFPPRLQRALSSTFSVDKKPRSVRQEWRPRKSANPESYEGSADAGASLPPPPASGDDFSHPSKTTVMIKNIPNQLGRDFMLKFLDECCKAYSLEYDFLYLPMDFRRKGNLGYAFVNFTSGIAALEFGKTLHNYKWEMGCTDRGPITSKKICEVTWARIQGKEALIRRFKNSSFSCDRLDFLPVVLHPPRNGSNPNPCAPVVLGKINRPMASSKTY</sequence>
<gene>
    <name evidence="3" type="ORF">Salat_1270200</name>
</gene>
<name>A0AAE2CPF5_9LAMI</name>
<evidence type="ECO:0000259" key="2">
    <source>
        <dbReference type="Pfam" id="PF04059"/>
    </source>
</evidence>
<reference evidence="3" key="1">
    <citation type="submission" date="2020-06" db="EMBL/GenBank/DDBJ databases">
        <authorList>
            <person name="Li T."/>
            <person name="Hu X."/>
            <person name="Zhang T."/>
            <person name="Song X."/>
            <person name="Zhang H."/>
            <person name="Dai N."/>
            <person name="Sheng W."/>
            <person name="Hou X."/>
            <person name="Wei L."/>
        </authorList>
    </citation>
    <scope>NUCLEOTIDE SEQUENCE</scope>
    <source>
        <strain evidence="3">3651</strain>
        <tissue evidence="3">Leaf</tissue>
    </source>
</reference>
<dbReference type="CDD" id="cd12277">
    <property type="entry name" value="RRM3_MEI2_EAR1_like"/>
    <property type="match status" value="1"/>
</dbReference>
<organism evidence="3 4">
    <name type="scientific">Sesamum alatum</name>
    <dbReference type="NCBI Taxonomy" id="300844"/>
    <lineage>
        <taxon>Eukaryota</taxon>
        <taxon>Viridiplantae</taxon>
        <taxon>Streptophyta</taxon>
        <taxon>Embryophyta</taxon>
        <taxon>Tracheophyta</taxon>
        <taxon>Spermatophyta</taxon>
        <taxon>Magnoliopsida</taxon>
        <taxon>eudicotyledons</taxon>
        <taxon>Gunneridae</taxon>
        <taxon>Pentapetalae</taxon>
        <taxon>asterids</taxon>
        <taxon>lamiids</taxon>
        <taxon>Lamiales</taxon>
        <taxon>Pedaliaceae</taxon>
        <taxon>Sesamum</taxon>
    </lineage>
</organism>
<feature type="domain" description="Mei2-like C-terminal RNA recognition motif" evidence="2">
    <location>
        <begin position="216"/>
        <end position="322"/>
    </location>
</feature>
<comment type="caution">
    <text evidence="3">The sequence shown here is derived from an EMBL/GenBank/DDBJ whole genome shotgun (WGS) entry which is preliminary data.</text>
</comment>
<proteinExistence type="predicted"/>
<reference evidence="3" key="2">
    <citation type="journal article" date="2024" name="Plant">
        <title>Genomic evolution and insights into agronomic trait innovations of Sesamum species.</title>
        <authorList>
            <person name="Miao H."/>
            <person name="Wang L."/>
            <person name="Qu L."/>
            <person name="Liu H."/>
            <person name="Sun Y."/>
            <person name="Le M."/>
            <person name="Wang Q."/>
            <person name="Wei S."/>
            <person name="Zheng Y."/>
            <person name="Lin W."/>
            <person name="Duan Y."/>
            <person name="Cao H."/>
            <person name="Xiong S."/>
            <person name="Wang X."/>
            <person name="Wei L."/>
            <person name="Li C."/>
            <person name="Ma Q."/>
            <person name="Ju M."/>
            <person name="Zhao R."/>
            <person name="Li G."/>
            <person name="Mu C."/>
            <person name="Tian Q."/>
            <person name="Mei H."/>
            <person name="Zhang T."/>
            <person name="Gao T."/>
            <person name="Zhang H."/>
        </authorList>
    </citation>
    <scope>NUCLEOTIDE SEQUENCE</scope>
    <source>
        <strain evidence="3">3651</strain>
    </source>
</reference>
<dbReference type="InterPro" id="IPR007201">
    <property type="entry name" value="Mei2-like_Rrm_C"/>
</dbReference>
<evidence type="ECO:0000313" key="4">
    <source>
        <dbReference type="Proteomes" id="UP001293254"/>
    </source>
</evidence>
<dbReference type="EMBL" id="JACGWO010000004">
    <property type="protein sequence ID" value="KAK4429696.1"/>
    <property type="molecule type" value="Genomic_DNA"/>
</dbReference>
<dbReference type="GO" id="GO:0003676">
    <property type="term" value="F:nucleic acid binding"/>
    <property type="evidence" value="ECO:0007669"/>
    <property type="project" value="InterPro"/>
</dbReference>
<dbReference type="Proteomes" id="UP001293254">
    <property type="component" value="Unassembled WGS sequence"/>
</dbReference>
<keyword evidence="4" id="KW-1185">Reference proteome</keyword>
<dbReference type="SUPFAM" id="SSF54928">
    <property type="entry name" value="RNA-binding domain, RBD"/>
    <property type="match status" value="1"/>
</dbReference>
<dbReference type="Pfam" id="PF04059">
    <property type="entry name" value="RRM_2"/>
    <property type="match status" value="1"/>
</dbReference>
<feature type="region of interest" description="Disordered" evidence="1">
    <location>
        <begin position="168"/>
        <end position="216"/>
    </location>
</feature>